<gene>
    <name evidence="4" type="ORF">AKAME5_000103100</name>
</gene>
<dbReference type="EMBL" id="BRZM01000003">
    <property type="protein sequence ID" value="GLD46731.1"/>
    <property type="molecule type" value="Genomic_DNA"/>
</dbReference>
<dbReference type="SMART" id="SM00028">
    <property type="entry name" value="TPR"/>
    <property type="match status" value="3"/>
</dbReference>
<reference evidence="4" key="1">
    <citation type="submission" date="2022-08" db="EMBL/GenBank/DDBJ databases">
        <title>Genome sequencing of akame (Lates japonicus).</title>
        <authorList>
            <person name="Hashiguchi Y."/>
            <person name="Takahashi H."/>
        </authorList>
    </citation>
    <scope>NUCLEOTIDE SEQUENCE</scope>
    <source>
        <strain evidence="4">Kochi</strain>
    </source>
</reference>
<feature type="domain" description="Serine/threonine-protein kinase BSK1-like TPR repeats" evidence="3">
    <location>
        <begin position="506"/>
        <end position="585"/>
    </location>
</feature>
<evidence type="ECO:0000259" key="3">
    <source>
        <dbReference type="Pfam" id="PF25575"/>
    </source>
</evidence>
<organism evidence="4 5">
    <name type="scientific">Lates japonicus</name>
    <name type="common">Japanese lates</name>
    <dbReference type="NCBI Taxonomy" id="270547"/>
    <lineage>
        <taxon>Eukaryota</taxon>
        <taxon>Metazoa</taxon>
        <taxon>Chordata</taxon>
        <taxon>Craniata</taxon>
        <taxon>Vertebrata</taxon>
        <taxon>Euteleostomi</taxon>
        <taxon>Actinopterygii</taxon>
        <taxon>Neopterygii</taxon>
        <taxon>Teleostei</taxon>
        <taxon>Neoteleostei</taxon>
        <taxon>Acanthomorphata</taxon>
        <taxon>Carangaria</taxon>
        <taxon>Carangaria incertae sedis</taxon>
        <taxon>Centropomidae</taxon>
        <taxon>Lates</taxon>
    </lineage>
</organism>
<sequence>MILMGHSLCLPSPATIQELFSVARDASIIPDISLDPVLTTFLSLDSSAALQHQYAFLQRSMSREQQTQFSLGLSGELGGSSRVTCGGVGVVALALSMLFDQVAQQVRAQGLTEGGLSTQRSQAKKIFGISSSSRIGWIIHSYLRLIPGIANDQEKMAETTELYDSWLKLELIDHYERMTTKKRMSSESMQQWLTGAAFHLHMRIHQVRLHSVPVGSTESLRLSYKTGLSRLVQGYTAYLRKNIQETAAPSPHKPKPRTADGPRQTNTSGVTNMTCSSNLLFNISQDESLEISDNCKSLTRELDKMSDSDSDSDYYEWDDSRHRMNVRNDTFIALRPSDEVFERWGRISADTKRDAGQRMKICAFWLPILLQREDTTRSPTACWAAQIGLIDPKNSEDISLKHLHKIEILQAILRALDRGSLRREQTKHIFLISNMFNLRSPEVLDNSLRYLEQTGEPAIRHRIQELGHPNICFKTLHMVFTEYAKYIQDMGTNLEKTMKSLMARPTDYHIEKSEEMKKRGNENFQKKQYEDAVKFYSKAIKFYPDNHIIYGNRALCYIRCNKYLKAVGDGKRATLIKPLWAKGHYRYCEALFSLGEVKMAIEANNSAQSLCKDDLEGVKDLEQQHQKFVTEMGEALAEWQKSRNKRLDDPNKADAVEPRQKPLQSFRVGLVRNIAPQNKVPEVKMEKKPGKSERTAKKETSTKDSKPFKKDAHTALVDLRGREHEQAFSQARGHGETNTPKVITTDVRAVLKRCSTCEQTRENYLICAAQSQQKMWLVYRDRVLLQINQNMELLREERGLQVSALTGSLKPWLELDLSRRNQLAERMLNWRQEGLETFGQAVELLLERKNRVWARVLIQLLSSCLDVNPKLNTWACQLNDAGLNAAKSFIERYAGHLEQLDLNLVLNFGPLQEMIIEKLGTRPELFSSIGLTVTEYLKQAPPRRRTLYPQTPGA</sequence>
<comment type="caution">
    <text evidence="4">The sequence shown here is derived from an EMBL/GenBank/DDBJ whole genome shotgun (WGS) entry which is preliminary data.</text>
</comment>
<feature type="region of interest" description="Disordered" evidence="2">
    <location>
        <begin position="678"/>
        <end position="708"/>
    </location>
</feature>
<evidence type="ECO:0000256" key="2">
    <source>
        <dbReference type="SAM" id="MobiDB-lite"/>
    </source>
</evidence>
<evidence type="ECO:0000313" key="4">
    <source>
        <dbReference type="EMBL" id="GLD46731.1"/>
    </source>
</evidence>
<keyword evidence="5" id="KW-1185">Reference proteome</keyword>
<dbReference type="Proteomes" id="UP001279410">
    <property type="component" value="Unassembled WGS sequence"/>
</dbReference>
<proteinExistence type="predicted"/>
<dbReference type="PANTHER" id="PTHR17550:SF8">
    <property type="entry name" value="RING-TYPE E3 UBIQUITIN TRANSFERASE"/>
    <property type="match status" value="1"/>
</dbReference>
<evidence type="ECO:0000313" key="5">
    <source>
        <dbReference type="Proteomes" id="UP001279410"/>
    </source>
</evidence>
<feature type="compositionally biased region" description="Basic and acidic residues" evidence="2">
    <location>
        <begin position="681"/>
        <end position="708"/>
    </location>
</feature>
<dbReference type="InterPro" id="IPR019734">
    <property type="entry name" value="TPR_rpt"/>
</dbReference>
<dbReference type="SUPFAM" id="SSF48452">
    <property type="entry name" value="TPR-like"/>
    <property type="match status" value="1"/>
</dbReference>
<keyword evidence="1" id="KW-0802">TPR repeat</keyword>
<dbReference type="Gene3D" id="1.25.40.10">
    <property type="entry name" value="Tetratricopeptide repeat domain"/>
    <property type="match status" value="1"/>
</dbReference>
<feature type="region of interest" description="Disordered" evidence="2">
    <location>
        <begin position="244"/>
        <end position="271"/>
    </location>
</feature>
<dbReference type="InterPro" id="IPR058209">
    <property type="entry name" value="TPR_BSK1_C"/>
</dbReference>
<name>A0AAD3M3B6_LATJO</name>
<protein>
    <submittedName>
        <fullName evidence="4">E3 ubiquitin-protein ligase TTC3 isoform X1</fullName>
    </submittedName>
</protein>
<dbReference type="InterPro" id="IPR011990">
    <property type="entry name" value="TPR-like_helical_dom_sf"/>
</dbReference>
<accession>A0AAD3M3B6</accession>
<dbReference type="PANTHER" id="PTHR17550">
    <property type="entry name" value="E3 UBIQUITIN-PROTEIN LIGASE TTC3"/>
    <property type="match status" value="1"/>
</dbReference>
<dbReference type="AlphaFoldDB" id="A0AAD3M3B6"/>
<dbReference type="Pfam" id="PF25575">
    <property type="entry name" value="TPR_BSK1_C"/>
    <property type="match status" value="1"/>
</dbReference>
<dbReference type="PROSITE" id="PS50005">
    <property type="entry name" value="TPR"/>
    <property type="match status" value="1"/>
</dbReference>
<evidence type="ECO:0000256" key="1">
    <source>
        <dbReference type="PROSITE-ProRule" id="PRU00339"/>
    </source>
</evidence>
<feature type="repeat" description="TPR" evidence="1">
    <location>
        <begin position="513"/>
        <end position="546"/>
    </location>
</feature>